<name>C5LTZ9_PERM5</name>
<dbReference type="Proteomes" id="UP000007800">
    <property type="component" value="Unassembled WGS sequence"/>
</dbReference>
<dbReference type="GeneID" id="9051812"/>
<feature type="region of interest" description="Disordered" evidence="1">
    <location>
        <begin position="1"/>
        <end position="23"/>
    </location>
</feature>
<dbReference type="EMBL" id="GG685423">
    <property type="protein sequence ID" value="EEQ99797.1"/>
    <property type="molecule type" value="Genomic_DNA"/>
</dbReference>
<keyword evidence="3" id="KW-1185">Reference proteome</keyword>
<evidence type="ECO:0000313" key="3">
    <source>
        <dbReference type="Proteomes" id="UP000007800"/>
    </source>
</evidence>
<gene>
    <name evidence="2" type="ORF">Pmar_PMAR020255</name>
</gene>
<proteinExistence type="predicted"/>
<organism evidence="3">
    <name type="scientific">Perkinsus marinus (strain ATCC 50983 / TXsc)</name>
    <dbReference type="NCBI Taxonomy" id="423536"/>
    <lineage>
        <taxon>Eukaryota</taxon>
        <taxon>Sar</taxon>
        <taxon>Alveolata</taxon>
        <taxon>Perkinsozoa</taxon>
        <taxon>Perkinsea</taxon>
        <taxon>Perkinsida</taxon>
        <taxon>Perkinsidae</taxon>
        <taxon>Perkinsus</taxon>
    </lineage>
</organism>
<evidence type="ECO:0000256" key="1">
    <source>
        <dbReference type="SAM" id="MobiDB-lite"/>
    </source>
</evidence>
<dbReference type="AlphaFoldDB" id="C5LTZ9"/>
<reference evidence="2 3" key="1">
    <citation type="submission" date="2008-07" db="EMBL/GenBank/DDBJ databases">
        <authorList>
            <person name="El-Sayed N."/>
            <person name="Caler E."/>
            <person name="Inman J."/>
            <person name="Amedeo P."/>
            <person name="Hass B."/>
            <person name="Wortman J."/>
        </authorList>
    </citation>
    <scope>NUCLEOTIDE SEQUENCE [LARGE SCALE GENOMIC DNA]</scope>
    <source>
        <strain evidence="3">ATCC 50983 / TXsc</strain>
    </source>
</reference>
<accession>C5LTZ9</accession>
<dbReference type="InParanoid" id="C5LTZ9"/>
<protein>
    <submittedName>
        <fullName evidence="2">Uncharacterized protein</fullName>
    </submittedName>
</protein>
<dbReference type="RefSeq" id="XP_002767080.1">
    <property type="nucleotide sequence ID" value="XM_002767034.1"/>
</dbReference>
<dbReference type="OrthoDB" id="10484494at2759"/>
<evidence type="ECO:0000313" key="2">
    <source>
        <dbReference type="EMBL" id="EEQ99797.1"/>
    </source>
</evidence>
<sequence>MVTPVSPKKRTAPKGKVLARKKKKEAPAISAEETVIIQFVSADGWYMKVSGAKDEDLRDDIKDTDYSFVLNDNTIPQHVSEYDL</sequence>
<feature type="compositionally biased region" description="Basic residues" evidence="1">
    <location>
        <begin position="7"/>
        <end position="23"/>
    </location>
</feature>